<feature type="domain" description="Mur ligase C-terminal" evidence="10">
    <location>
        <begin position="354"/>
        <end position="481"/>
    </location>
</feature>
<dbReference type="GO" id="GO:0008765">
    <property type="term" value="F:UDP-N-acetylmuramoylalanyl-D-glutamate-2,6-diaminopimelate ligase activity"/>
    <property type="evidence" value="ECO:0007669"/>
    <property type="project" value="UniProtKB-UniRule"/>
</dbReference>
<feature type="binding site" evidence="7">
    <location>
        <position position="201"/>
    </location>
    <ligand>
        <name>UDP-N-acetyl-alpha-D-muramoyl-L-alanyl-D-glutamate</name>
        <dbReference type="ChEBI" id="CHEBI:83900"/>
    </ligand>
</feature>
<dbReference type="UniPathway" id="UPA00219"/>
<dbReference type="InterPro" id="IPR036615">
    <property type="entry name" value="Mur_ligase_C_dom_sf"/>
</dbReference>
<feature type="domain" description="Mur ligase central" evidence="11">
    <location>
        <begin position="124"/>
        <end position="331"/>
    </location>
</feature>
<dbReference type="InterPro" id="IPR004101">
    <property type="entry name" value="Mur_ligase_C"/>
</dbReference>
<accession>A0A426QL75</accession>
<keyword evidence="4 7" id="KW-0573">Peptidoglycan synthesis</keyword>
<comment type="PTM">
    <text evidence="7">Carboxylation is probably crucial for Mg(2+) binding and, consequently, for the gamma-phosphate positioning of ATP.</text>
</comment>
<feature type="modified residue" description="N6-carboxylysine" evidence="7">
    <location>
        <position position="235"/>
    </location>
</feature>
<dbReference type="InterPro" id="IPR036565">
    <property type="entry name" value="Mur-like_cat_sf"/>
</dbReference>
<keyword evidence="7 12" id="KW-0436">Ligase</keyword>
<dbReference type="SUPFAM" id="SSF53244">
    <property type="entry name" value="MurD-like peptide ligases, peptide-binding domain"/>
    <property type="match status" value="1"/>
</dbReference>
<name>A0A426QL75_9GAMM</name>
<evidence type="ECO:0000256" key="8">
    <source>
        <dbReference type="RuleBase" id="RU004135"/>
    </source>
</evidence>
<comment type="subcellular location">
    <subcellularLocation>
        <location evidence="7 8">Cytoplasm</location>
    </subcellularLocation>
</comment>
<keyword evidence="5 7" id="KW-0131">Cell cycle</keyword>
<evidence type="ECO:0000256" key="3">
    <source>
        <dbReference type="ARBA" id="ARBA00022960"/>
    </source>
</evidence>
<keyword evidence="7" id="KW-0067">ATP-binding</keyword>
<dbReference type="NCBIfam" id="NF001126">
    <property type="entry name" value="PRK00139.1-4"/>
    <property type="match status" value="1"/>
</dbReference>
<dbReference type="SUPFAM" id="SSF63418">
    <property type="entry name" value="MurE/MurF N-terminal domain"/>
    <property type="match status" value="1"/>
</dbReference>
<dbReference type="OrthoDB" id="9800958at2"/>
<comment type="catalytic activity">
    <reaction evidence="7">
        <text>UDP-N-acetyl-alpha-D-muramoyl-L-alanyl-D-glutamate + meso-2,6-diaminopimelate + ATP = UDP-N-acetyl-alpha-D-muramoyl-L-alanyl-gamma-D-glutamyl-meso-2,6-diaminopimelate + ADP + phosphate + H(+)</text>
        <dbReference type="Rhea" id="RHEA:23676"/>
        <dbReference type="ChEBI" id="CHEBI:15378"/>
        <dbReference type="ChEBI" id="CHEBI:30616"/>
        <dbReference type="ChEBI" id="CHEBI:43474"/>
        <dbReference type="ChEBI" id="CHEBI:57791"/>
        <dbReference type="ChEBI" id="CHEBI:83900"/>
        <dbReference type="ChEBI" id="CHEBI:83905"/>
        <dbReference type="ChEBI" id="CHEBI:456216"/>
        <dbReference type="EC" id="6.3.2.13"/>
    </reaction>
</comment>
<feature type="binding site" evidence="7">
    <location>
        <position position="36"/>
    </location>
    <ligand>
        <name>UDP-N-acetyl-alpha-D-muramoyl-L-alanyl-D-glutamate</name>
        <dbReference type="ChEBI" id="CHEBI:83900"/>
    </ligand>
</feature>
<dbReference type="HAMAP" id="MF_00208">
    <property type="entry name" value="MurE"/>
    <property type="match status" value="1"/>
</dbReference>
<dbReference type="Gene3D" id="3.90.190.20">
    <property type="entry name" value="Mur ligase, C-terminal domain"/>
    <property type="match status" value="1"/>
</dbReference>
<dbReference type="Pfam" id="PF02875">
    <property type="entry name" value="Mur_ligase_C"/>
    <property type="match status" value="1"/>
</dbReference>
<dbReference type="Proteomes" id="UP000287798">
    <property type="component" value="Unassembled WGS sequence"/>
</dbReference>
<comment type="function">
    <text evidence="7">Catalyzes the addition of meso-diaminopimelic acid to the nucleotide precursor UDP-N-acetylmuramoyl-L-alanyl-D-glutamate (UMAG) in the biosynthesis of bacterial cell-wall peptidoglycan.</text>
</comment>
<evidence type="ECO:0000259" key="10">
    <source>
        <dbReference type="Pfam" id="PF02875"/>
    </source>
</evidence>
<feature type="short sequence motif" description="Meso-diaminopimelate recognition motif" evidence="7">
    <location>
        <begin position="428"/>
        <end position="431"/>
    </location>
</feature>
<organism evidence="12 13">
    <name type="scientific">Thiohalobacter thiocyanaticus</name>
    <dbReference type="NCBI Taxonomy" id="585455"/>
    <lineage>
        <taxon>Bacteria</taxon>
        <taxon>Pseudomonadati</taxon>
        <taxon>Pseudomonadota</taxon>
        <taxon>Gammaproteobacteria</taxon>
        <taxon>Thiohalobacterales</taxon>
        <taxon>Thiohalobacteraceae</taxon>
        <taxon>Thiohalobacter</taxon>
    </lineage>
</organism>
<keyword evidence="6 7" id="KW-0961">Cell wall biogenesis/degradation</keyword>
<dbReference type="EMBL" id="QZMU01000001">
    <property type="protein sequence ID" value="RRQ22508.1"/>
    <property type="molecule type" value="Genomic_DNA"/>
</dbReference>
<keyword evidence="7" id="KW-0547">Nucleotide-binding</keyword>
<evidence type="ECO:0000313" key="13">
    <source>
        <dbReference type="Proteomes" id="UP000287798"/>
    </source>
</evidence>
<evidence type="ECO:0000259" key="9">
    <source>
        <dbReference type="Pfam" id="PF01225"/>
    </source>
</evidence>
<dbReference type="Gene3D" id="3.40.1390.10">
    <property type="entry name" value="MurE/MurF, N-terminal domain"/>
    <property type="match status" value="1"/>
</dbReference>
<evidence type="ECO:0000256" key="6">
    <source>
        <dbReference type="ARBA" id="ARBA00023316"/>
    </source>
</evidence>
<dbReference type="PANTHER" id="PTHR23135">
    <property type="entry name" value="MUR LIGASE FAMILY MEMBER"/>
    <property type="match status" value="1"/>
</dbReference>
<dbReference type="InterPro" id="IPR013221">
    <property type="entry name" value="Mur_ligase_cen"/>
</dbReference>
<dbReference type="GO" id="GO:0071555">
    <property type="term" value="P:cell wall organization"/>
    <property type="evidence" value="ECO:0007669"/>
    <property type="project" value="UniProtKB-KW"/>
</dbReference>
<dbReference type="AlphaFoldDB" id="A0A426QL75"/>
<feature type="binding site" evidence="7">
    <location>
        <position position="483"/>
    </location>
    <ligand>
        <name>meso-2,6-diaminopimelate</name>
        <dbReference type="ChEBI" id="CHEBI:57791"/>
    </ligand>
</feature>
<dbReference type="NCBIfam" id="NF001124">
    <property type="entry name" value="PRK00139.1-2"/>
    <property type="match status" value="1"/>
</dbReference>
<dbReference type="EC" id="6.3.2.13" evidence="7"/>
<comment type="cofactor">
    <cofactor evidence="7">
        <name>Mg(2+)</name>
        <dbReference type="ChEBI" id="CHEBI:18420"/>
    </cofactor>
</comment>
<comment type="pathway">
    <text evidence="7 8">Cell wall biogenesis; peptidoglycan biosynthesis.</text>
</comment>
<feature type="binding site" evidence="7">
    <location>
        <begin position="168"/>
        <end position="169"/>
    </location>
    <ligand>
        <name>UDP-N-acetyl-alpha-D-muramoyl-L-alanyl-D-glutamate</name>
        <dbReference type="ChEBI" id="CHEBI:83900"/>
    </ligand>
</feature>
<dbReference type="InterPro" id="IPR000713">
    <property type="entry name" value="Mur_ligase_N"/>
</dbReference>
<feature type="binding site" evidence="7">
    <location>
        <position position="203"/>
    </location>
    <ligand>
        <name>UDP-N-acetyl-alpha-D-muramoyl-L-alanyl-D-glutamate</name>
        <dbReference type="ChEBI" id="CHEBI:83900"/>
    </ligand>
</feature>
<comment type="caution">
    <text evidence="12">The sequence shown here is derived from an EMBL/GenBank/DDBJ whole genome shotgun (WGS) entry which is preliminary data.</text>
</comment>
<dbReference type="Pfam" id="PF08245">
    <property type="entry name" value="Mur_ligase_M"/>
    <property type="match status" value="1"/>
</dbReference>
<dbReference type="GO" id="GO:0005524">
    <property type="term" value="F:ATP binding"/>
    <property type="evidence" value="ECO:0007669"/>
    <property type="project" value="UniProtKB-UniRule"/>
</dbReference>
<feature type="domain" description="Mur ligase N-terminal catalytic" evidence="9">
    <location>
        <begin position="31"/>
        <end position="112"/>
    </location>
</feature>
<evidence type="ECO:0000256" key="1">
    <source>
        <dbReference type="ARBA" id="ARBA00005898"/>
    </source>
</evidence>
<dbReference type="Pfam" id="PF01225">
    <property type="entry name" value="Mur_ligase"/>
    <property type="match status" value="1"/>
</dbReference>
<dbReference type="InterPro" id="IPR005761">
    <property type="entry name" value="UDP-N-AcMur-Glu-dNH2Pim_ligase"/>
</dbReference>
<dbReference type="GO" id="GO:0005737">
    <property type="term" value="C:cytoplasm"/>
    <property type="evidence" value="ECO:0007669"/>
    <property type="project" value="UniProtKB-SubCell"/>
</dbReference>
<evidence type="ECO:0000256" key="4">
    <source>
        <dbReference type="ARBA" id="ARBA00022984"/>
    </source>
</evidence>
<evidence type="ECO:0000256" key="7">
    <source>
        <dbReference type="HAMAP-Rule" id="MF_00208"/>
    </source>
</evidence>
<dbReference type="InterPro" id="IPR035911">
    <property type="entry name" value="MurE/MurF_N"/>
</dbReference>
<dbReference type="Gene3D" id="3.40.1190.10">
    <property type="entry name" value="Mur-like, catalytic domain"/>
    <property type="match status" value="1"/>
</dbReference>
<feature type="binding site" evidence="7">
    <location>
        <position position="195"/>
    </location>
    <ligand>
        <name>UDP-N-acetyl-alpha-D-muramoyl-L-alanyl-D-glutamate</name>
        <dbReference type="ChEBI" id="CHEBI:83900"/>
    </ligand>
</feature>
<feature type="binding site" evidence="7">
    <location>
        <position position="404"/>
    </location>
    <ligand>
        <name>meso-2,6-diaminopimelate</name>
        <dbReference type="ChEBI" id="CHEBI:57791"/>
    </ligand>
</feature>
<feature type="binding site" evidence="7">
    <location>
        <begin position="126"/>
        <end position="132"/>
    </location>
    <ligand>
        <name>ATP</name>
        <dbReference type="ChEBI" id="CHEBI:30616"/>
    </ligand>
</feature>
<dbReference type="SUPFAM" id="SSF53623">
    <property type="entry name" value="MurD-like peptide ligases, catalytic domain"/>
    <property type="match status" value="1"/>
</dbReference>
<comment type="caution">
    <text evidence="7">Lacks conserved residue(s) required for the propagation of feature annotation.</text>
</comment>
<dbReference type="GO" id="GO:0009252">
    <property type="term" value="P:peptidoglycan biosynthetic process"/>
    <property type="evidence" value="ECO:0007669"/>
    <property type="project" value="UniProtKB-UniRule"/>
</dbReference>
<dbReference type="GO" id="GO:0008360">
    <property type="term" value="P:regulation of cell shape"/>
    <property type="evidence" value="ECO:0007669"/>
    <property type="project" value="UniProtKB-KW"/>
</dbReference>
<comment type="similarity">
    <text evidence="1 7">Belongs to the MurCDEF family. MurE subfamily.</text>
</comment>
<keyword evidence="2 7" id="KW-0132">Cell division</keyword>
<keyword evidence="7" id="KW-0963">Cytoplasm</keyword>
<sequence>MMVAEALHPGLPLSRLLAGIAPVTPAQDLTVTGLALDSRRVRPGDLFFALAGVHQHGLRHVAEACRHGAAAVCWEPDDEIDESIPELQGLNLPVLAVPGLGAQVSIIADRFYGHPSRDLYTVGVTGTDGKTSCTHFIAQALHNPDRACGLIGTLGAGLYDALDPATHTTPDPISLQAILAGMRDQGARAVVMEVSSHALDQARAGGVHFDVAVLTHVSRDHLDYHGSEAAYRDAKRRLFRFPSLRLAVLNADDDLGRELLAADALACPVCAYALEATGLARRSDRFVIAEQVETARTGLHLELVTHQGRAELRSGLLGRFNAANLLAALAVLLDRGLSLAQAVQRLEGVTTVPGRMEALGGSDGRPLVVIDYAHTPRALEQVLLALREHCRGRLWCVFGAGGERDPGKRPLMGAAAGRLADFVMLTTDNPRHEDPTQIIVDILGGAADPDACYIQPDRARAIEHVLELARPEDVVLVAGKGHEDYQLIGERRLHFSDREVVQTWFASGRAS</sequence>
<reference evidence="12 13" key="1">
    <citation type="journal article" date="2010" name="Int. J. Syst. Evol. Microbiol.">
        <title>Thiohalobacter thiocyanaticus gen. nov., sp. nov., a moderately halophilic, sulfur-oxidizing gammaproteobacterium from hypersaline lakes, that utilizes thiocyanate.</title>
        <authorList>
            <person name="Sorokin D.Y."/>
            <person name="Kovaleva O.L."/>
            <person name="Tourova T.P."/>
            <person name="Muyzer G."/>
        </authorList>
    </citation>
    <scope>NUCLEOTIDE SEQUENCE [LARGE SCALE GENOMIC DNA]</scope>
    <source>
        <strain evidence="12 13">Hrh1</strain>
    </source>
</reference>
<feature type="binding site" evidence="7">
    <location>
        <begin position="428"/>
        <end position="431"/>
    </location>
    <ligand>
        <name>meso-2,6-diaminopimelate</name>
        <dbReference type="ChEBI" id="CHEBI:57791"/>
    </ligand>
</feature>
<dbReference type="RefSeq" id="WP_125181847.1">
    <property type="nucleotide sequence ID" value="NZ_QZMU01000001.1"/>
</dbReference>
<protein>
    <recommendedName>
        <fullName evidence="7">UDP-N-acetylmuramoyl-L-alanyl-D-glutamate--2,6-diaminopimelate ligase</fullName>
        <ecNumber evidence="7">6.3.2.13</ecNumber>
    </recommendedName>
    <alternativeName>
        <fullName evidence="7">Meso-A2pm-adding enzyme</fullName>
    </alternativeName>
    <alternativeName>
        <fullName evidence="7">Meso-diaminopimelate-adding enzyme</fullName>
    </alternativeName>
    <alternativeName>
        <fullName evidence="7">UDP-MurNAc-L-Ala-D-Glu:meso-diaminopimelate ligase</fullName>
    </alternativeName>
    <alternativeName>
        <fullName evidence="7">UDP-MurNAc-tripeptide synthetase</fullName>
    </alternativeName>
    <alternativeName>
        <fullName evidence="7">UDP-N-acetylmuramyl-tripeptide synthetase</fullName>
    </alternativeName>
</protein>
<dbReference type="PANTHER" id="PTHR23135:SF4">
    <property type="entry name" value="UDP-N-ACETYLMURAMOYL-L-ALANYL-D-GLUTAMATE--2,6-DIAMINOPIMELATE LIGASE MURE HOMOLOG, CHLOROPLASTIC"/>
    <property type="match status" value="1"/>
</dbReference>
<keyword evidence="3 7" id="KW-0133">Cell shape</keyword>
<proteinExistence type="inferred from homology"/>
<dbReference type="GO" id="GO:0051301">
    <property type="term" value="P:cell division"/>
    <property type="evidence" value="ECO:0007669"/>
    <property type="project" value="UniProtKB-KW"/>
</dbReference>
<evidence type="ECO:0000259" key="11">
    <source>
        <dbReference type="Pfam" id="PF08245"/>
    </source>
</evidence>
<evidence type="ECO:0000256" key="2">
    <source>
        <dbReference type="ARBA" id="ARBA00022618"/>
    </source>
</evidence>
<feature type="binding site" evidence="7">
    <location>
        <position position="38"/>
    </location>
    <ligand>
        <name>UDP-N-acetyl-alpha-D-muramoyl-L-alanyl-D-glutamate</name>
        <dbReference type="ChEBI" id="CHEBI:83900"/>
    </ligand>
</feature>
<keyword evidence="7" id="KW-0460">Magnesium</keyword>
<evidence type="ECO:0000313" key="12">
    <source>
        <dbReference type="EMBL" id="RRQ22508.1"/>
    </source>
</evidence>
<feature type="binding site" evidence="7">
    <location>
        <position position="479"/>
    </location>
    <ligand>
        <name>meso-2,6-diaminopimelate</name>
        <dbReference type="ChEBI" id="CHEBI:57791"/>
    </ligand>
</feature>
<evidence type="ECO:0000256" key="5">
    <source>
        <dbReference type="ARBA" id="ARBA00023306"/>
    </source>
</evidence>
<gene>
    <name evidence="7" type="primary">murE</name>
    <name evidence="12" type="ORF">D6C00_11540</name>
</gene>
<keyword evidence="13" id="KW-1185">Reference proteome</keyword>
<dbReference type="GO" id="GO:0000287">
    <property type="term" value="F:magnesium ion binding"/>
    <property type="evidence" value="ECO:0007669"/>
    <property type="project" value="UniProtKB-UniRule"/>
</dbReference>
<dbReference type="NCBIfam" id="TIGR01085">
    <property type="entry name" value="murE"/>
    <property type="match status" value="1"/>
</dbReference>